<name>A0A1E3Q5G5_LIPST</name>
<evidence type="ECO:0000313" key="4">
    <source>
        <dbReference type="Proteomes" id="UP000094385"/>
    </source>
</evidence>
<evidence type="ECO:0000313" key="3">
    <source>
        <dbReference type="EMBL" id="ODQ72237.1"/>
    </source>
</evidence>
<accession>A0A1E3Q5G5</accession>
<dbReference type="Proteomes" id="UP000094385">
    <property type="component" value="Unassembled WGS sequence"/>
</dbReference>
<reference evidence="3 4" key="1">
    <citation type="journal article" date="2016" name="Proc. Natl. Acad. Sci. U.S.A.">
        <title>Comparative genomics of biotechnologically important yeasts.</title>
        <authorList>
            <person name="Riley R."/>
            <person name="Haridas S."/>
            <person name="Wolfe K.H."/>
            <person name="Lopes M.R."/>
            <person name="Hittinger C.T."/>
            <person name="Goeker M."/>
            <person name="Salamov A.A."/>
            <person name="Wisecaver J.H."/>
            <person name="Long T.M."/>
            <person name="Calvey C.H."/>
            <person name="Aerts A.L."/>
            <person name="Barry K.W."/>
            <person name="Choi C."/>
            <person name="Clum A."/>
            <person name="Coughlan A.Y."/>
            <person name="Deshpande S."/>
            <person name="Douglass A.P."/>
            <person name="Hanson S.J."/>
            <person name="Klenk H.-P."/>
            <person name="LaButti K.M."/>
            <person name="Lapidus A."/>
            <person name="Lindquist E.A."/>
            <person name="Lipzen A.M."/>
            <person name="Meier-Kolthoff J.P."/>
            <person name="Ohm R.A."/>
            <person name="Otillar R.P."/>
            <person name="Pangilinan J.L."/>
            <person name="Peng Y."/>
            <person name="Rokas A."/>
            <person name="Rosa C.A."/>
            <person name="Scheuner C."/>
            <person name="Sibirny A.A."/>
            <person name="Slot J.C."/>
            <person name="Stielow J.B."/>
            <person name="Sun H."/>
            <person name="Kurtzman C.P."/>
            <person name="Blackwell M."/>
            <person name="Grigoriev I.V."/>
            <person name="Jeffries T.W."/>
        </authorList>
    </citation>
    <scope>NUCLEOTIDE SEQUENCE [LARGE SCALE GENOMIC DNA]</scope>
    <source>
        <strain evidence="3 4">NRRL Y-11557</strain>
    </source>
</reference>
<dbReference type="OrthoDB" id="2439692at2759"/>
<dbReference type="InterPro" id="IPR056124">
    <property type="entry name" value="DUF7707"/>
</dbReference>
<dbReference type="Pfam" id="PF24808">
    <property type="entry name" value="DUF7707"/>
    <property type="match status" value="1"/>
</dbReference>
<dbReference type="AlphaFoldDB" id="A0A1E3Q5G5"/>
<keyword evidence="4" id="KW-1185">Reference proteome</keyword>
<feature type="domain" description="DUF7707" evidence="2">
    <location>
        <begin position="27"/>
        <end position="128"/>
    </location>
</feature>
<keyword evidence="1" id="KW-0732">Signal</keyword>
<protein>
    <recommendedName>
        <fullName evidence="2">DUF7707 domain-containing protein</fullName>
    </recommendedName>
</protein>
<organism evidence="3 4">
    <name type="scientific">Lipomyces starkeyi NRRL Y-11557</name>
    <dbReference type="NCBI Taxonomy" id="675824"/>
    <lineage>
        <taxon>Eukaryota</taxon>
        <taxon>Fungi</taxon>
        <taxon>Dikarya</taxon>
        <taxon>Ascomycota</taxon>
        <taxon>Saccharomycotina</taxon>
        <taxon>Lipomycetes</taxon>
        <taxon>Lipomycetales</taxon>
        <taxon>Lipomycetaceae</taxon>
        <taxon>Lipomyces</taxon>
    </lineage>
</organism>
<proteinExistence type="predicted"/>
<evidence type="ECO:0000256" key="1">
    <source>
        <dbReference type="SAM" id="SignalP"/>
    </source>
</evidence>
<evidence type="ECO:0000259" key="2">
    <source>
        <dbReference type="Pfam" id="PF24808"/>
    </source>
</evidence>
<dbReference type="PANTHER" id="PTHR38118:SF2">
    <property type="entry name" value="CDP-ALCOHOL PHOSPHATIDYLTRANSFERASE PROTEIN"/>
    <property type="match status" value="1"/>
</dbReference>
<feature type="chain" id="PRO_5009134089" description="DUF7707 domain-containing protein" evidence="1">
    <location>
        <begin position="23"/>
        <end position="216"/>
    </location>
</feature>
<sequence length="216" mass="22424">MTSLSMIFLPIVALLLATTALAQTYPTFNASIIDPNTRLQWCQSEVATCPLICLDEGYSATSNLCYPDNLYYICQCSNGHSPNLTEYSLTIPYFVCQEQVTLCANNCGSDNTCVSACRQNKQCGATNPTRVNVSSTSTAVHSTASSSLGSSLTTVTSAASSAVAFNGFGTTAVQGASPTKNAAAAMFDNRVDVAGLKAAVWLVATVVAGVACGLAL</sequence>
<feature type="signal peptide" evidence="1">
    <location>
        <begin position="1"/>
        <end position="22"/>
    </location>
</feature>
<gene>
    <name evidence="3" type="ORF">LIPSTDRAFT_112249</name>
</gene>
<dbReference type="PANTHER" id="PTHR38118">
    <property type="entry name" value="ANCHORED CELL WALL PROTEIN 11-RELATED"/>
    <property type="match status" value="1"/>
</dbReference>
<dbReference type="EMBL" id="KV454296">
    <property type="protein sequence ID" value="ODQ72237.1"/>
    <property type="molecule type" value="Genomic_DNA"/>
</dbReference>